<reference evidence="2 3" key="1">
    <citation type="journal article" date="2013" name="Mar. Genomics">
        <title>Expression of sulfatases in Rhodopirellula baltica and the diversity of sulfatases in the genus Rhodopirellula.</title>
        <authorList>
            <person name="Wegner C.E."/>
            <person name="Richter-Heitmann T."/>
            <person name="Klindworth A."/>
            <person name="Klockow C."/>
            <person name="Richter M."/>
            <person name="Achstetter T."/>
            <person name="Glockner F.O."/>
            <person name="Harder J."/>
        </authorList>
    </citation>
    <scope>NUCLEOTIDE SEQUENCE [LARGE SCALE GENOMIC DNA]</scope>
    <source>
        <strain evidence="2 3">SM41</strain>
    </source>
</reference>
<evidence type="ECO:0000259" key="1">
    <source>
        <dbReference type="Pfam" id="PF07596"/>
    </source>
</evidence>
<dbReference type="InterPro" id="IPR045584">
    <property type="entry name" value="Pilin-like"/>
</dbReference>
<organism evidence="2 3">
    <name type="scientific">Rhodopirellula sallentina SM41</name>
    <dbReference type="NCBI Taxonomy" id="1263870"/>
    <lineage>
        <taxon>Bacteria</taxon>
        <taxon>Pseudomonadati</taxon>
        <taxon>Planctomycetota</taxon>
        <taxon>Planctomycetia</taxon>
        <taxon>Pirellulales</taxon>
        <taxon>Pirellulaceae</taxon>
        <taxon>Rhodopirellula</taxon>
    </lineage>
</organism>
<proteinExistence type="predicted"/>
<feature type="domain" description="DUF1559" evidence="1">
    <location>
        <begin position="22"/>
        <end position="373"/>
    </location>
</feature>
<dbReference type="Proteomes" id="UP000011885">
    <property type="component" value="Unassembled WGS sequence"/>
</dbReference>
<comment type="caution">
    <text evidence="2">The sequence shown here is derived from an EMBL/GenBank/DDBJ whole genome shotgun (WGS) entry which is preliminary data.</text>
</comment>
<dbReference type="AlphaFoldDB" id="M5UCP3"/>
<dbReference type="Pfam" id="PF07596">
    <property type="entry name" value="SBP_bac_10"/>
    <property type="match status" value="1"/>
</dbReference>
<sequence>MELLVVIAIIGVLVGLLLPAVQAAREAARRMSCSNNFKQIGLAVHNYHSAYNQLPTHMSGTDRPGVNGDGVNSQTLCNGMRHSIFVGLLPFFEAQALWEQVSNPLAMRVDGNASATPGNATLPWIAFGPTPQNAQYPPYLTEIPTLRCPSDPGFGLPSFGRTNYAACLGDSPFMGAAGAYNNHLNTASQLVTQTRAAQRGMFVPRQTMKFRDVLDGLANTIMAGEIATDLGDRDVRTTPLGNNPDVTLRAINNVNGQAETPVGFPNQCNLNDDIDPTRPSFWRGQGVAVQALSEHNITAMRGFRWASGVPLCSGMNTLSPPNSPLCTTRSNPVGVNTAVRRNGFMSPSSRHAGGCHVLLGDGAVKFVTDSIDSGNQNAVPVAELGTGTSAPGSQSPYGLWGALGTRASKEVIQEEL</sequence>
<evidence type="ECO:0000313" key="3">
    <source>
        <dbReference type="Proteomes" id="UP000011885"/>
    </source>
</evidence>
<dbReference type="Gene3D" id="3.30.700.10">
    <property type="entry name" value="Glycoprotein, Type 4 Pilin"/>
    <property type="match status" value="1"/>
</dbReference>
<dbReference type="NCBIfam" id="TIGR04294">
    <property type="entry name" value="pre_pil_HX9DG"/>
    <property type="match status" value="1"/>
</dbReference>
<dbReference type="PANTHER" id="PTHR30093">
    <property type="entry name" value="GENERAL SECRETION PATHWAY PROTEIN G"/>
    <property type="match status" value="1"/>
</dbReference>
<protein>
    <submittedName>
        <fullName evidence="2">Signal peptide protein</fullName>
    </submittedName>
</protein>
<name>M5UCP3_9BACT</name>
<dbReference type="InterPro" id="IPR011453">
    <property type="entry name" value="DUF1559"/>
</dbReference>
<evidence type="ECO:0000313" key="2">
    <source>
        <dbReference type="EMBL" id="EMI55631.1"/>
    </source>
</evidence>
<keyword evidence="3" id="KW-1185">Reference proteome</keyword>
<dbReference type="InterPro" id="IPR027558">
    <property type="entry name" value="Pre_pil_HX9DG_C"/>
</dbReference>
<accession>M5UCP3</accession>
<gene>
    <name evidence="2" type="ORF">RSSM_02916</name>
</gene>
<dbReference type="EMBL" id="ANOH01000206">
    <property type="protein sequence ID" value="EMI55631.1"/>
    <property type="molecule type" value="Genomic_DNA"/>
</dbReference>
<dbReference type="SUPFAM" id="SSF54523">
    <property type="entry name" value="Pili subunits"/>
    <property type="match status" value="1"/>
</dbReference>
<dbReference type="PATRIC" id="fig|1263870.3.peg.3097"/>
<dbReference type="PANTHER" id="PTHR30093:SF2">
    <property type="entry name" value="TYPE II SECRETION SYSTEM PROTEIN H"/>
    <property type="match status" value="1"/>
</dbReference>